<keyword evidence="1" id="KW-0472">Membrane</keyword>
<sequence length="314" mass="35456">MSNYVEPRLRRDFGGIITAFFNFLKANIKGIINVFIGYNGMFFILFLISVYFLITGFVEFLILQNSVVYGGNVSTDSAAITMAIATIFLFLIIFIATIFNFSLCSNYLSIYEKGKKNNIPKREVWIKTKQNILGVILFSLLAVGIYVIYGIGYFILNLILVYIPLLPFIISIVLGGALNSWIGMALMSYIHNESKNILEAFGESWQLLFSGFWKAVGVNVVLGTLIQICIFSLQIVPGIIFGVIAFHAIEDSGSFTDSTISHILVIVFLTLFCIMFMFIQLLSQIINAFLYFNLHEFKNNEYLRSRITQIGSIE</sequence>
<dbReference type="EMBL" id="AP014548">
    <property type="protein sequence ID" value="BAO55840.1"/>
    <property type="molecule type" value="Genomic_DNA"/>
</dbReference>
<keyword evidence="1 2" id="KW-0812">Transmembrane</keyword>
<evidence type="ECO:0000313" key="2">
    <source>
        <dbReference type="EMBL" id="BAO55840.1"/>
    </source>
</evidence>
<dbReference type="AlphaFoldDB" id="W8VRV4"/>
<gene>
    <name evidence="2" type="ORF">NMS_1831</name>
</gene>
<feature type="transmembrane region" description="Helical" evidence="1">
    <location>
        <begin position="162"/>
        <end position="186"/>
    </location>
</feature>
<feature type="transmembrane region" description="Helical" evidence="1">
    <location>
        <begin position="132"/>
        <end position="156"/>
    </location>
</feature>
<protein>
    <submittedName>
        <fullName evidence="2">Probable conserved transmembrane protein</fullName>
    </submittedName>
</protein>
<dbReference type="Proteomes" id="UP000031760">
    <property type="component" value="Chromosome"/>
</dbReference>
<dbReference type="HOGENOM" id="CLU_893814_0_0_10"/>
<dbReference type="RefSeq" id="WP_041496368.1">
    <property type="nucleotide sequence ID" value="NZ_AP014548.1"/>
</dbReference>
<dbReference type="KEGG" id="nmf:NMS_1831"/>
<dbReference type="OrthoDB" id="1049480at2"/>
<keyword evidence="3" id="KW-1185">Reference proteome</keyword>
<proteinExistence type="predicted"/>
<dbReference type="STRING" id="1454201.NMS_1831"/>
<feature type="transmembrane region" description="Helical" evidence="1">
    <location>
        <begin position="35"/>
        <end position="58"/>
    </location>
</feature>
<reference evidence="2 3" key="1">
    <citation type="journal article" date="2014" name="Proc. Natl. Acad. Sci. U.S.A.">
        <title>Functional characterization of flavobacteria rhodopsins reveals a unique class of light-driven chloride pump in bacteria.</title>
        <authorList>
            <person name="Yoshizawa S."/>
            <person name="Kumagai Y."/>
            <person name="Kim H."/>
            <person name="Ogura Y."/>
            <person name="Hayashi T."/>
            <person name="Iwasaki W."/>
            <person name="DeLong E.F."/>
            <person name="Kogure K."/>
        </authorList>
    </citation>
    <scope>NUCLEOTIDE SEQUENCE [LARGE SCALE GENOMIC DNA]</scope>
    <source>
        <strain evidence="2 3">S1-08</strain>
    </source>
</reference>
<name>W8VRV4_9FLAO</name>
<feature type="transmembrane region" description="Helical" evidence="1">
    <location>
        <begin position="78"/>
        <end position="111"/>
    </location>
</feature>
<organism evidence="2 3">
    <name type="scientific">Nonlabens marinus S1-08</name>
    <dbReference type="NCBI Taxonomy" id="1454201"/>
    <lineage>
        <taxon>Bacteria</taxon>
        <taxon>Pseudomonadati</taxon>
        <taxon>Bacteroidota</taxon>
        <taxon>Flavobacteriia</taxon>
        <taxon>Flavobacteriales</taxon>
        <taxon>Flavobacteriaceae</taxon>
        <taxon>Nonlabens</taxon>
    </lineage>
</organism>
<evidence type="ECO:0000256" key="1">
    <source>
        <dbReference type="SAM" id="Phobius"/>
    </source>
</evidence>
<keyword evidence="1" id="KW-1133">Transmembrane helix</keyword>
<feature type="transmembrane region" description="Helical" evidence="1">
    <location>
        <begin position="261"/>
        <end position="294"/>
    </location>
</feature>
<evidence type="ECO:0000313" key="3">
    <source>
        <dbReference type="Proteomes" id="UP000031760"/>
    </source>
</evidence>
<feature type="transmembrane region" description="Helical" evidence="1">
    <location>
        <begin position="216"/>
        <end position="249"/>
    </location>
</feature>
<accession>W8VRV4</accession>